<accession>A0ABU2Y9Y0</accession>
<reference evidence="1 2" key="1">
    <citation type="submission" date="2023-09" db="EMBL/GenBank/DDBJ databases">
        <authorList>
            <person name="Rey-Velasco X."/>
        </authorList>
    </citation>
    <scope>NUCLEOTIDE SEQUENCE [LARGE SCALE GENOMIC DNA]</scope>
    <source>
        <strain evidence="1 2">W242</strain>
    </source>
</reference>
<gene>
    <name evidence="1" type="ORF">RM538_02385</name>
</gene>
<dbReference type="Gene3D" id="2.40.128.410">
    <property type="match status" value="1"/>
</dbReference>
<evidence type="ECO:0000313" key="1">
    <source>
        <dbReference type="EMBL" id="MDT0554832.1"/>
    </source>
</evidence>
<organism evidence="1 2">
    <name type="scientific">Patiriisocius hiemis</name>
    <dbReference type="NCBI Taxonomy" id="3075604"/>
    <lineage>
        <taxon>Bacteria</taxon>
        <taxon>Pseudomonadati</taxon>
        <taxon>Bacteroidota</taxon>
        <taxon>Flavobacteriia</taxon>
        <taxon>Flavobacteriales</taxon>
        <taxon>Flavobacteriaceae</taxon>
        <taxon>Patiriisocius</taxon>
    </lineage>
</organism>
<keyword evidence="2" id="KW-1185">Reference proteome</keyword>
<protein>
    <submittedName>
        <fullName evidence="1">DUF4251 domain-containing protein</fullName>
    </submittedName>
</protein>
<dbReference type="PROSITE" id="PS51257">
    <property type="entry name" value="PROKAR_LIPOPROTEIN"/>
    <property type="match status" value="1"/>
</dbReference>
<proteinExistence type="predicted"/>
<dbReference type="Proteomes" id="UP001254488">
    <property type="component" value="Unassembled WGS sequence"/>
</dbReference>
<sequence length="188" mass="21111">MKFLFSFIVVAFIITSCSGTKSFTEADKQAALSVSNFLDEKQFEFEAEWANPLVSNELNQLAPQLLPQGSNGSRVNLVGTPNYLRIQNDTVSADLPYFGIMRFPRNPSNTNNAGIYFNGVPKDYKQSFNEKKQQTTISFDIKDETENYQVFITVYSNKSARVSINSSHRNTISYDGDITEVSSNDEAL</sequence>
<dbReference type="RefSeq" id="WP_311331789.1">
    <property type="nucleotide sequence ID" value="NZ_JAVRHZ010000001.1"/>
</dbReference>
<comment type="caution">
    <text evidence="1">The sequence shown here is derived from an EMBL/GenBank/DDBJ whole genome shotgun (WGS) entry which is preliminary data.</text>
</comment>
<dbReference type="EMBL" id="JAVRHZ010000001">
    <property type="protein sequence ID" value="MDT0554832.1"/>
    <property type="molecule type" value="Genomic_DNA"/>
</dbReference>
<dbReference type="InterPro" id="IPR025347">
    <property type="entry name" value="DUF4251"/>
</dbReference>
<evidence type="ECO:0000313" key="2">
    <source>
        <dbReference type="Proteomes" id="UP001254488"/>
    </source>
</evidence>
<dbReference type="Pfam" id="PF14059">
    <property type="entry name" value="DUF4251"/>
    <property type="match status" value="1"/>
</dbReference>
<name>A0ABU2Y9Y0_9FLAO</name>